<evidence type="ECO:0000313" key="1">
    <source>
        <dbReference type="EMBL" id="KAF9651208.1"/>
    </source>
</evidence>
<evidence type="ECO:0000313" key="2">
    <source>
        <dbReference type="Proteomes" id="UP000886501"/>
    </source>
</evidence>
<reference evidence="1" key="1">
    <citation type="submission" date="2019-10" db="EMBL/GenBank/DDBJ databases">
        <authorList>
            <consortium name="DOE Joint Genome Institute"/>
            <person name="Kuo A."/>
            <person name="Miyauchi S."/>
            <person name="Kiss E."/>
            <person name="Drula E."/>
            <person name="Kohler A."/>
            <person name="Sanchez-Garcia M."/>
            <person name="Andreopoulos B."/>
            <person name="Barry K.W."/>
            <person name="Bonito G."/>
            <person name="Buee M."/>
            <person name="Carver A."/>
            <person name="Chen C."/>
            <person name="Cichocki N."/>
            <person name="Clum A."/>
            <person name="Culley D."/>
            <person name="Crous P.W."/>
            <person name="Fauchery L."/>
            <person name="Girlanda M."/>
            <person name="Hayes R."/>
            <person name="Keri Z."/>
            <person name="Labutti K."/>
            <person name="Lipzen A."/>
            <person name="Lombard V."/>
            <person name="Magnuson J."/>
            <person name="Maillard F."/>
            <person name="Morin E."/>
            <person name="Murat C."/>
            <person name="Nolan M."/>
            <person name="Ohm R."/>
            <person name="Pangilinan J."/>
            <person name="Pereira M."/>
            <person name="Perotto S."/>
            <person name="Peter M."/>
            <person name="Riley R."/>
            <person name="Sitrit Y."/>
            <person name="Stielow B."/>
            <person name="Szollosi G."/>
            <person name="Zifcakova L."/>
            <person name="Stursova M."/>
            <person name="Spatafora J.W."/>
            <person name="Tedersoo L."/>
            <person name="Vaario L.-M."/>
            <person name="Yamada A."/>
            <person name="Yan M."/>
            <person name="Wang P."/>
            <person name="Xu J."/>
            <person name="Bruns T."/>
            <person name="Baldrian P."/>
            <person name="Vilgalys R."/>
            <person name="Henrissat B."/>
            <person name="Grigoriev I.V."/>
            <person name="Hibbett D."/>
            <person name="Nagy L.G."/>
            <person name="Martin F.M."/>
        </authorList>
    </citation>
    <scope>NUCLEOTIDE SEQUENCE</scope>
    <source>
        <strain evidence="1">P2</strain>
    </source>
</reference>
<dbReference type="Proteomes" id="UP000886501">
    <property type="component" value="Unassembled WGS sequence"/>
</dbReference>
<proteinExistence type="predicted"/>
<sequence length="843" mass="94236">MPPKLTPTTEEIDALAAKFETIGLNKAKAKDAAKSPKIAEPLKHLVEAFKLSERSVSDKQASLLVYFAPPSSKLPSDQERGYIIDKIIDGKLKSTDQVNAAIKYFEAHPPPVDNSAFDYECGVGFSITPEELYARVTSYIAANAVFDWSSLSSVIGGLKNTPDLRWASPLELKNTVEKAFVDTFGSKEEALAKLKAEKAKDVKKPTPKALGPETVQEPSTKTVFEQGFLGALHKPGGNPQIKPELRERHLTATGGQVWTRFPPEPNGYLHIGHSKAIFVDFGYAAHHGGKTYLRYDDTNPEAEEGKYFESILETVRWLGYEPWKITYSSDYFDQLYGLAVELIKRDKGYVCLCTPEEIHANRGGEKSLTRKACSHRMRPVADSLADFEKMKEGKFAPGEAVLRMKQDLESGNPQMWDLIAYRVLLSPHHRTGDRWKVYPTYDFTHCLVDSFENISHSLCTAEFILSRESYDWLCDALEVYKPRQSEFGRLSVTGTITSKRKILKMVKEGYIRDWDDPRLYTLIALRRRGVPPGAIISFISTLGVSTATTSIQVTRLEQSIRQHLENSAPRLLMVLRPLKVTIENLEEDHLSMVEKPLHPKVPEFGSSKVPFTRTIYIESEDFRLVDSKDYFRLAPGKTVGLFGAPYPITCTSYKSDPVTGAVVEVIARLENSGQAKKPKTFIQWVAEHAPSGSPIRVGETRIFHQLFKSDNPAASPDYLADINPDSLEVVKGALLETGFLTLAKKLWRDAVAESKARTEKALRENETGVHGTDDDTPHATSDQLVGKECIRFQGLRVAYFVVDKDSKLKFLEESDDVVPTLRDGDTIILNRIVSLKEDAGKTA</sequence>
<gene>
    <name evidence="1" type="ORF">BDM02DRAFT_3211855</name>
</gene>
<protein>
    <submittedName>
        <fullName evidence="1">Glutaminyl-tRNA synthetase</fullName>
    </submittedName>
</protein>
<keyword evidence="2" id="KW-1185">Reference proteome</keyword>
<comment type="caution">
    <text evidence="1">The sequence shown here is derived from an EMBL/GenBank/DDBJ whole genome shotgun (WGS) entry which is preliminary data.</text>
</comment>
<reference evidence="1" key="2">
    <citation type="journal article" date="2020" name="Nat. Commun.">
        <title>Large-scale genome sequencing of mycorrhizal fungi provides insights into the early evolution of symbiotic traits.</title>
        <authorList>
            <person name="Miyauchi S."/>
            <person name="Kiss E."/>
            <person name="Kuo A."/>
            <person name="Drula E."/>
            <person name="Kohler A."/>
            <person name="Sanchez-Garcia M."/>
            <person name="Morin E."/>
            <person name="Andreopoulos B."/>
            <person name="Barry K.W."/>
            <person name="Bonito G."/>
            <person name="Buee M."/>
            <person name="Carver A."/>
            <person name="Chen C."/>
            <person name="Cichocki N."/>
            <person name="Clum A."/>
            <person name="Culley D."/>
            <person name="Crous P.W."/>
            <person name="Fauchery L."/>
            <person name="Girlanda M."/>
            <person name="Hayes R.D."/>
            <person name="Keri Z."/>
            <person name="LaButti K."/>
            <person name="Lipzen A."/>
            <person name="Lombard V."/>
            <person name="Magnuson J."/>
            <person name="Maillard F."/>
            <person name="Murat C."/>
            <person name="Nolan M."/>
            <person name="Ohm R.A."/>
            <person name="Pangilinan J."/>
            <person name="Pereira M.F."/>
            <person name="Perotto S."/>
            <person name="Peter M."/>
            <person name="Pfister S."/>
            <person name="Riley R."/>
            <person name="Sitrit Y."/>
            <person name="Stielow J.B."/>
            <person name="Szollosi G."/>
            <person name="Zifcakova L."/>
            <person name="Stursova M."/>
            <person name="Spatafora J.W."/>
            <person name="Tedersoo L."/>
            <person name="Vaario L.M."/>
            <person name="Yamada A."/>
            <person name="Yan M."/>
            <person name="Wang P."/>
            <person name="Xu J."/>
            <person name="Bruns T."/>
            <person name="Baldrian P."/>
            <person name="Vilgalys R."/>
            <person name="Dunand C."/>
            <person name="Henrissat B."/>
            <person name="Grigoriev I.V."/>
            <person name="Hibbett D."/>
            <person name="Nagy L.G."/>
            <person name="Martin F.M."/>
        </authorList>
    </citation>
    <scope>NUCLEOTIDE SEQUENCE</scope>
    <source>
        <strain evidence="1">P2</strain>
    </source>
</reference>
<name>A0ACB6ZP61_THEGA</name>
<dbReference type="EMBL" id="MU117977">
    <property type="protein sequence ID" value="KAF9651208.1"/>
    <property type="molecule type" value="Genomic_DNA"/>
</dbReference>
<accession>A0ACB6ZP61</accession>
<organism evidence="1 2">
    <name type="scientific">Thelephora ganbajun</name>
    <name type="common">Ganba fungus</name>
    <dbReference type="NCBI Taxonomy" id="370292"/>
    <lineage>
        <taxon>Eukaryota</taxon>
        <taxon>Fungi</taxon>
        <taxon>Dikarya</taxon>
        <taxon>Basidiomycota</taxon>
        <taxon>Agaricomycotina</taxon>
        <taxon>Agaricomycetes</taxon>
        <taxon>Thelephorales</taxon>
        <taxon>Thelephoraceae</taxon>
        <taxon>Thelephora</taxon>
    </lineage>
</organism>